<dbReference type="EMBL" id="CP049887">
    <property type="protein sequence ID" value="QIL47397.1"/>
    <property type="molecule type" value="Genomic_DNA"/>
</dbReference>
<proteinExistence type="predicted"/>
<sequence length="933" mass="104444">MKKKGLVLALFSTAILATTSTGVVDQVLGNEIRVEAAEKATVSDAIKVFEYGTVKKDNYSMWRNFNWAKKGNSKDIYNQTILVKYKYEHSNGSTYYSLYNEKDTWLGYINSDAIEMASGKQGMVVKTSKTVRVTNTNYQIHQNFGWKKKNDSKNFKDQDLKVNYLYNHFNGSTYYSLYSKDNTWLGYINKTGVTEVSTNKKPQGEAIKVDKYATLVNGNYNLYQNFNWKIKEQGEAYKMQTKRVKYEYHHENGSTYYSMYDNQDNWLGYINKNATEENGPKGKSLPRDSYVSLKNSEATVYKDLDTLENPFVLKGNREAEAFFINEAFYHFNGETYYGLYNTKKGVFSKIGYVSEKDLIVDVSSSGKGYAVSRQVKLSTPNQKTYQNFNWKVKHQTKDLMNKVFTAKRVYSHSNGDDYYSLFDEKGTWYGYVNTAFVKGVVPSLTGVKDQTVYMSDKEFDALAGVEATDYLGKKLEIKVTGSVDMKKAGTYELVYTTVDGDGNKAESKSKVTVVDDHAPIFKGIKNETIKQSPVAFDVKKDVTATDFEGKTIDYKVTGEVNTKKAGKYELTYEATDSRKHTTKETKTVTVDKVAEPKLTEIKDIEVKKSAKTFDALKDIEATDYNNKKLEVKVTGTVDMSKSGVYELTYTATDDVDQVVSAKRKVTVINDIKPTFTGVENSKQNITVGSFNPKVGVTAVDSDGNVIDYTVTGEVKADQLGTYELVYQAKDKAGNQVEVKRSVEIFEVQVASVIVTGMNKEKAGRTMRMSADVQPADAKDKSVVWTSSNELVATVDQTGQVTTVSEGVVTITATASNGVAGSKDIVVSNDISGNLRINSSAIMNGIVKSFGFVFVNYENETLYVKEVEIGEVGSRSSKYTEQELAQNGINTTISSRNQLNMSLNSKFGWFEDKLIVKVKVATEDGIEKVFETRL</sequence>
<dbReference type="Gene3D" id="2.60.40.10">
    <property type="entry name" value="Immunoglobulins"/>
    <property type="match status" value="4"/>
</dbReference>
<evidence type="ECO:0000256" key="1">
    <source>
        <dbReference type="SAM" id="SignalP"/>
    </source>
</evidence>
<dbReference type="SMART" id="SM00635">
    <property type="entry name" value="BID_2"/>
    <property type="match status" value="1"/>
</dbReference>
<reference evidence="3 4" key="1">
    <citation type="submission" date="2020-03" db="EMBL/GenBank/DDBJ databases">
        <title>Vagococcus sp. nov., isolated from beetles.</title>
        <authorList>
            <person name="Hyun D.-W."/>
            <person name="Bae J.-W."/>
        </authorList>
    </citation>
    <scope>NUCLEOTIDE SEQUENCE [LARGE SCALE GENOMIC DNA]</scope>
    <source>
        <strain evidence="3 4">HDW17B</strain>
    </source>
</reference>
<dbReference type="InterPro" id="IPR013783">
    <property type="entry name" value="Ig-like_fold"/>
</dbReference>
<evidence type="ECO:0000313" key="4">
    <source>
        <dbReference type="Proteomes" id="UP000501747"/>
    </source>
</evidence>
<dbReference type="InterPro" id="IPR008964">
    <property type="entry name" value="Invasin/intimin_cell_adhesion"/>
</dbReference>
<gene>
    <name evidence="3" type="ORF">G7082_02040</name>
</gene>
<dbReference type="Pfam" id="PF02368">
    <property type="entry name" value="Big_2"/>
    <property type="match status" value="1"/>
</dbReference>
<keyword evidence="4" id="KW-1185">Reference proteome</keyword>
<dbReference type="InterPro" id="IPR032179">
    <property type="entry name" value="Cry22Aa_Ig-like"/>
</dbReference>
<feature type="domain" description="BIG2" evidence="2">
    <location>
        <begin position="748"/>
        <end position="824"/>
    </location>
</feature>
<feature type="signal peptide" evidence="1">
    <location>
        <begin position="1"/>
        <end position="17"/>
    </location>
</feature>
<evidence type="ECO:0000259" key="2">
    <source>
        <dbReference type="SMART" id="SM00635"/>
    </source>
</evidence>
<protein>
    <submittedName>
        <fullName evidence="3">DUF5011 domain-containing protein</fullName>
    </submittedName>
</protein>
<dbReference type="Gene3D" id="2.60.40.1080">
    <property type="match status" value="1"/>
</dbReference>
<dbReference type="KEGG" id="vhy:G7082_02040"/>
<keyword evidence="1" id="KW-0732">Signal</keyword>
<dbReference type="InterPro" id="IPR003343">
    <property type="entry name" value="Big_2"/>
</dbReference>
<dbReference type="Proteomes" id="UP000501747">
    <property type="component" value="Chromosome"/>
</dbReference>
<dbReference type="RefSeq" id="WP_166033507.1">
    <property type="nucleotide sequence ID" value="NZ_CP049887.1"/>
</dbReference>
<organism evidence="3 4">
    <name type="scientific">Vagococcus hydrophili</name>
    <dbReference type="NCBI Taxonomy" id="2714947"/>
    <lineage>
        <taxon>Bacteria</taxon>
        <taxon>Bacillati</taxon>
        <taxon>Bacillota</taxon>
        <taxon>Bacilli</taxon>
        <taxon>Lactobacillales</taxon>
        <taxon>Enterococcaceae</taxon>
        <taxon>Vagococcus</taxon>
    </lineage>
</organism>
<feature type="chain" id="PRO_5038561634" evidence="1">
    <location>
        <begin position="18"/>
        <end position="933"/>
    </location>
</feature>
<dbReference type="AlphaFoldDB" id="A0A6G8AQX6"/>
<name>A0A6G8AQX6_9ENTE</name>
<dbReference type="Pfam" id="PF16403">
    <property type="entry name" value="Bact_surface_Ig-like"/>
    <property type="match status" value="4"/>
</dbReference>
<dbReference type="SUPFAM" id="SSF49373">
    <property type="entry name" value="Invasin/intimin cell-adhesion fragments"/>
    <property type="match status" value="1"/>
</dbReference>
<accession>A0A6G8AQX6</accession>
<evidence type="ECO:0000313" key="3">
    <source>
        <dbReference type="EMBL" id="QIL47397.1"/>
    </source>
</evidence>